<dbReference type="Proteomes" id="UP000094313">
    <property type="component" value="Chromosome"/>
</dbReference>
<dbReference type="KEGG" id="psty:BFS30_03590"/>
<proteinExistence type="predicted"/>
<organism evidence="1 2">
    <name type="scientific">Pedobacter steynii</name>
    <dbReference type="NCBI Taxonomy" id="430522"/>
    <lineage>
        <taxon>Bacteria</taxon>
        <taxon>Pseudomonadati</taxon>
        <taxon>Bacteroidota</taxon>
        <taxon>Sphingobacteriia</taxon>
        <taxon>Sphingobacteriales</taxon>
        <taxon>Sphingobacteriaceae</taxon>
        <taxon>Pedobacter</taxon>
    </lineage>
</organism>
<dbReference type="EMBL" id="CP017141">
    <property type="protein sequence ID" value="AOM76319.1"/>
    <property type="molecule type" value="Genomic_DNA"/>
</dbReference>
<evidence type="ECO:0000313" key="2">
    <source>
        <dbReference type="Proteomes" id="UP000094313"/>
    </source>
</evidence>
<sequence>MKKKFISNLKDKKFLPLSIYLLEKDSYEPKGLQGNIAKYEKAVKINAEGYELLNFYKAISKF</sequence>
<keyword evidence="2" id="KW-1185">Reference proteome</keyword>
<name>A0A1D7QCP2_9SPHI</name>
<gene>
    <name evidence="1" type="ORF">BFS30_03590</name>
</gene>
<dbReference type="OrthoDB" id="799562at2"/>
<dbReference type="AlphaFoldDB" id="A0A1D7QCP2"/>
<accession>A0A1D7QCP2</accession>
<reference evidence="1 2" key="1">
    <citation type="submission" date="2016-08" db="EMBL/GenBank/DDBJ databases">
        <authorList>
            <person name="Seilhamer J.J."/>
        </authorList>
    </citation>
    <scope>NUCLEOTIDE SEQUENCE [LARGE SCALE GENOMIC DNA]</scope>
    <source>
        <strain evidence="1 2">DX4</strain>
    </source>
</reference>
<protein>
    <submittedName>
        <fullName evidence="1">Uncharacterized protein</fullName>
    </submittedName>
</protein>
<evidence type="ECO:0000313" key="1">
    <source>
        <dbReference type="EMBL" id="AOM76319.1"/>
    </source>
</evidence>
<dbReference type="RefSeq" id="WP_069378015.1">
    <property type="nucleotide sequence ID" value="NZ_CP017141.1"/>
</dbReference>